<dbReference type="InterPro" id="IPR003333">
    <property type="entry name" value="CMAS"/>
</dbReference>
<gene>
    <name evidence="7" type="ORF">SAMN05444417_0904</name>
</gene>
<dbReference type="Pfam" id="PF02353">
    <property type="entry name" value="CMAS"/>
    <property type="match status" value="1"/>
</dbReference>
<dbReference type="Gene3D" id="3.40.50.150">
    <property type="entry name" value="Vaccinia Virus protein VP39"/>
    <property type="match status" value="1"/>
</dbReference>
<dbReference type="InterPro" id="IPR050723">
    <property type="entry name" value="CFA/CMAS"/>
</dbReference>
<dbReference type="PANTHER" id="PTHR43667">
    <property type="entry name" value="CYCLOPROPANE-FATTY-ACYL-PHOSPHOLIPID SYNTHASE"/>
    <property type="match status" value="1"/>
</dbReference>
<organism evidence="7 8">
    <name type="scientific">Wenxinia saemankumensis</name>
    <dbReference type="NCBI Taxonomy" id="1447782"/>
    <lineage>
        <taxon>Bacteria</taxon>
        <taxon>Pseudomonadati</taxon>
        <taxon>Pseudomonadota</taxon>
        <taxon>Alphaproteobacteria</taxon>
        <taxon>Rhodobacterales</taxon>
        <taxon>Roseobacteraceae</taxon>
        <taxon>Wenxinia</taxon>
    </lineage>
</organism>
<proteinExistence type="inferred from homology"/>
<dbReference type="Proteomes" id="UP000184292">
    <property type="component" value="Unassembled WGS sequence"/>
</dbReference>
<protein>
    <submittedName>
        <fullName evidence="7">Cyclopropane-fatty-acyl-phospholipid synthase</fullName>
    </submittedName>
</protein>
<evidence type="ECO:0000256" key="3">
    <source>
        <dbReference type="ARBA" id="ARBA00022679"/>
    </source>
</evidence>
<dbReference type="EMBL" id="FQYO01000002">
    <property type="protein sequence ID" value="SHI53583.1"/>
    <property type="molecule type" value="Genomic_DNA"/>
</dbReference>
<evidence type="ECO:0000256" key="4">
    <source>
        <dbReference type="ARBA" id="ARBA00022691"/>
    </source>
</evidence>
<dbReference type="SUPFAM" id="SSF53335">
    <property type="entry name" value="S-adenosyl-L-methionine-dependent methyltransferases"/>
    <property type="match status" value="1"/>
</dbReference>
<evidence type="ECO:0000256" key="1">
    <source>
        <dbReference type="ARBA" id="ARBA00010815"/>
    </source>
</evidence>
<keyword evidence="3" id="KW-0808">Transferase</keyword>
<keyword evidence="2" id="KW-0489">Methyltransferase</keyword>
<accession>A0A1M6BY94</accession>
<dbReference type="InterPro" id="IPR057206">
    <property type="entry name" value="DUF7884"/>
</dbReference>
<dbReference type="GO" id="GO:0008610">
    <property type="term" value="P:lipid biosynthetic process"/>
    <property type="evidence" value="ECO:0007669"/>
    <property type="project" value="InterPro"/>
</dbReference>
<dbReference type="STRING" id="1447782.SAMN05444417_0904"/>
<evidence type="ECO:0000313" key="7">
    <source>
        <dbReference type="EMBL" id="SHI53583.1"/>
    </source>
</evidence>
<evidence type="ECO:0000256" key="2">
    <source>
        <dbReference type="ARBA" id="ARBA00022603"/>
    </source>
</evidence>
<evidence type="ECO:0000259" key="6">
    <source>
        <dbReference type="Pfam" id="PF25371"/>
    </source>
</evidence>
<evidence type="ECO:0000313" key="8">
    <source>
        <dbReference type="Proteomes" id="UP000184292"/>
    </source>
</evidence>
<dbReference type="RefSeq" id="WP_073326640.1">
    <property type="nucleotide sequence ID" value="NZ_FQYO01000002.1"/>
</dbReference>
<dbReference type="GO" id="GO:0008168">
    <property type="term" value="F:methyltransferase activity"/>
    <property type="evidence" value="ECO:0007669"/>
    <property type="project" value="UniProtKB-KW"/>
</dbReference>
<reference evidence="7 8" key="1">
    <citation type="submission" date="2016-11" db="EMBL/GenBank/DDBJ databases">
        <authorList>
            <person name="Jaros S."/>
            <person name="Januszkiewicz K."/>
            <person name="Wedrychowicz H."/>
        </authorList>
    </citation>
    <scope>NUCLEOTIDE SEQUENCE [LARGE SCALE GENOMIC DNA]</scope>
    <source>
        <strain evidence="7 8">DSM 100565</strain>
    </source>
</reference>
<name>A0A1M6BY94_9RHOB</name>
<keyword evidence="4" id="KW-0949">S-adenosyl-L-methionine</keyword>
<dbReference type="PIRSF" id="PIRSF003085">
    <property type="entry name" value="CMAS"/>
    <property type="match status" value="1"/>
</dbReference>
<dbReference type="OrthoDB" id="9782855at2"/>
<evidence type="ECO:0000256" key="5">
    <source>
        <dbReference type="ARBA" id="ARBA00023098"/>
    </source>
</evidence>
<comment type="similarity">
    <text evidence="1">Belongs to the CFA/CMAS family.</text>
</comment>
<dbReference type="Pfam" id="PF25371">
    <property type="entry name" value="DUF7884"/>
    <property type="match status" value="1"/>
</dbReference>
<sequence length="408" mass="46385">MWADLLHRALTHLIHLEGMEVRYPDGTLHRYGPERPAPIAIAIHDPALLRRILTQPELALGEGYVDEGWTVERGTLADFFRVALRNQRAGHLPRVMRAWDLVLTPAQKFWRHNRLASARSNVAHHYDLSSALYDLFLDADRQYSCAYFPDEGMSLDAAQEAKKHHVARKLCLRPGMRVLDIGCGWGGMALTLAREYGCDVVGITLSTEQHRMATERAREAGLAGRIDIRLMDYRELTGHFDRIVSVGMFEHVGLPQYRTYFDTVRRLLAPDGVALVHTIGVMGKPQATGEWVRRYIFPGGYLPSLSEMVAAIEKADIPITDIEVLRDHYGHTLRRWADRFAAREDEARALYDERFVRMWRYYLESAGGSFFWGRNVVFQVQLEASKGQVPKVRDYLTRPDASPADGGG</sequence>
<dbReference type="InterPro" id="IPR029063">
    <property type="entry name" value="SAM-dependent_MTases_sf"/>
</dbReference>
<dbReference type="CDD" id="cd02440">
    <property type="entry name" value="AdoMet_MTases"/>
    <property type="match status" value="1"/>
</dbReference>
<keyword evidence="5" id="KW-0443">Lipid metabolism</keyword>
<feature type="domain" description="DUF7884" evidence="6">
    <location>
        <begin position="17"/>
        <end position="87"/>
    </location>
</feature>
<keyword evidence="8" id="KW-1185">Reference proteome</keyword>
<dbReference type="PANTHER" id="PTHR43667:SF1">
    <property type="entry name" value="CYCLOPROPANE-FATTY-ACYL-PHOSPHOLIPID SYNTHASE"/>
    <property type="match status" value="1"/>
</dbReference>
<dbReference type="GO" id="GO:0032259">
    <property type="term" value="P:methylation"/>
    <property type="evidence" value="ECO:0007669"/>
    <property type="project" value="UniProtKB-KW"/>
</dbReference>
<dbReference type="AlphaFoldDB" id="A0A1M6BY94"/>